<keyword evidence="7" id="KW-0005">Acetoin biosynthesis</keyword>
<comment type="catalytic activity">
    <reaction evidence="1">
        <text>(2S)-2-acetolactate + H(+) = (R)-acetoin + CO2</text>
        <dbReference type="Rhea" id="RHEA:21580"/>
        <dbReference type="ChEBI" id="CHEBI:15378"/>
        <dbReference type="ChEBI" id="CHEBI:15686"/>
        <dbReference type="ChEBI" id="CHEBI:16526"/>
        <dbReference type="ChEBI" id="CHEBI:58476"/>
        <dbReference type="EC" id="4.1.1.5"/>
    </reaction>
</comment>
<sequence>MLQTLAKGFQRSLRQSSIHHPRQLPFLPKRQLTTMAKNEFYQYSIITALMDGAASDGIPISTLLENGDHGLGTFIDMFGEMIVLDGQVYQMKSDGSIVHISSPSTTRTPFACVTRFEATSTSKASLKGADLKQEINQLLDSHFPTGRNHILAIRMDGTFARIRARTAGGQCKPRESMMAVAERQSEYTFQNIKGTMIGFRCPEWVTGLNVVGHHLHFISDDRQQGGHVLGFQTDGEVEVQLSLLPKFSMELPTEGEFNKAGLVVDAEGIAACE</sequence>
<dbReference type="InterPro" id="IPR005128">
    <property type="entry name" value="Acetolactate_a_deCO2ase"/>
</dbReference>
<evidence type="ECO:0000313" key="9">
    <source>
        <dbReference type="EMBL" id="KAK4215561.1"/>
    </source>
</evidence>
<protein>
    <recommendedName>
        <fullName evidence="5">Alpha-acetolactate decarboxylase</fullName>
        <ecNumber evidence="4">4.1.1.5</ecNumber>
    </recommendedName>
</protein>
<comment type="caution">
    <text evidence="9">The sequence shown here is derived from an EMBL/GenBank/DDBJ whole genome shotgun (WGS) entry which is preliminary data.</text>
</comment>
<dbReference type="CDD" id="cd17299">
    <property type="entry name" value="acetolactate_decarboxylase"/>
    <property type="match status" value="1"/>
</dbReference>
<keyword evidence="10" id="KW-1185">Reference proteome</keyword>
<reference evidence="9" key="1">
    <citation type="journal article" date="2023" name="Mol. Phylogenet. Evol.">
        <title>Genome-scale phylogeny and comparative genomics of the fungal order Sordariales.</title>
        <authorList>
            <person name="Hensen N."/>
            <person name="Bonometti L."/>
            <person name="Westerberg I."/>
            <person name="Brannstrom I.O."/>
            <person name="Guillou S."/>
            <person name="Cros-Aarteil S."/>
            <person name="Calhoun S."/>
            <person name="Haridas S."/>
            <person name="Kuo A."/>
            <person name="Mondo S."/>
            <person name="Pangilinan J."/>
            <person name="Riley R."/>
            <person name="LaButti K."/>
            <person name="Andreopoulos B."/>
            <person name="Lipzen A."/>
            <person name="Chen C."/>
            <person name="Yan M."/>
            <person name="Daum C."/>
            <person name="Ng V."/>
            <person name="Clum A."/>
            <person name="Steindorff A."/>
            <person name="Ohm R.A."/>
            <person name="Martin F."/>
            <person name="Silar P."/>
            <person name="Natvig D.O."/>
            <person name="Lalanne C."/>
            <person name="Gautier V."/>
            <person name="Ament-Velasquez S.L."/>
            <person name="Kruys A."/>
            <person name="Hutchinson M.I."/>
            <person name="Powell A.J."/>
            <person name="Barry K."/>
            <person name="Miller A.N."/>
            <person name="Grigoriev I.V."/>
            <person name="Debuchy R."/>
            <person name="Gladieux P."/>
            <person name="Hiltunen Thoren M."/>
            <person name="Johannesson H."/>
        </authorList>
    </citation>
    <scope>NUCLEOTIDE SEQUENCE</scope>
    <source>
        <strain evidence="9">PSN293</strain>
    </source>
</reference>
<dbReference type="NCBIfam" id="TIGR01252">
    <property type="entry name" value="acetolac_decarb"/>
    <property type="match status" value="1"/>
</dbReference>
<dbReference type="SUPFAM" id="SSF117856">
    <property type="entry name" value="AF0104/ALDC/Ptd012-like"/>
    <property type="match status" value="1"/>
</dbReference>
<evidence type="ECO:0000256" key="8">
    <source>
        <dbReference type="ARBA" id="ARBA00023239"/>
    </source>
</evidence>
<dbReference type="PANTHER" id="PTHR35524">
    <property type="entry name" value="ALPHA-ACETOLACTATE DECARBOXYLASE"/>
    <property type="match status" value="1"/>
</dbReference>
<dbReference type="PIRSF" id="PIRSF001332">
    <property type="entry name" value="Acetolac_decarb"/>
    <property type="match status" value="1"/>
</dbReference>
<accession>A0AAN6YBF6</accession>
<dbReference type="GO" id="GO:0045151">
    <property type="term" value="P:acetoin biosynthetic process"/>
    <property type="evidence" value="ECO:0007669"/>
    <property type="project" value="UniProtKB-KW"/>
</dbReference>
<gene>
    <name evidence="9" type="ORF">QBC37DRAFT_418844</name>
</gene>
<dbReference type="GO" id="GO:0047605">
    <property type="term" value="F:acetolactate decarboxylase activity"/>
    <property type="evidence" value="ECO:0007669"/>
    <property type="project" value="UniProtKB-EC"/>
</dbReference>
<evidence type="ECO:0000256" key="5">
    <source>
        <dbReference type="ARBA" id="ARBA00020164"/>
    </source>
</evidence>
<dbReference type="PANTHER" id="PTHR35524:SF1">
    <property type="entry name" value="ALPHA-ACETOLACTATE DECARBOXYLASE"/>
    <property type="match status" value="1"/>
</dbReference>
<evidence type="ECO:0000256" key="2">
    <source>
        <dbReference type="ARBA" id="ARBA00005170"/>
    </source>
</evidence>
<reference evidence="9" key="2">
    <citation type="submission" date="2023-05" db="EMBL/GenBank/DDBJ databases">
        <authorList>
            <consortium name="Lawrence Berkeley National Laboratory"/>
            <person name="Steindorff A."/>
            <person name="Hensen N."/>
            <person name="Bonometti L."/>
            <person name="Westerberg I."/>
            <person name="Brannstrom I.O."/>
            <person name="Guillou S."/>
            <person name="Cros-Aarteil S."/>
            <person name="Calhoun S."/>
            <person name="Haridas S."/>
            <person name="Kuo A."/>
            <person name="Mondo S."/>
            <person name="Pangilinan J."/>
            <person name="Riley R."/>
            <person name="Labutti K."/>
            <person name="Andreopoulos B."/>
            <person name="Lipzen A."/>
            <person name="Chen C."/>
            <person name="Yanf M."/>
            <person name="Daum C."/>
            <person name="Ng V."/>
            <person name="Clum A."/>
            <person name="Ohm R."/>
            <person name="Martin F."/>
            <person name="Silar P."/>
            <person name="Natvig D."/>
            <person name="Lalanne C."/>
            <person name="Gautier V."/>
            <person name="Ament-Velasquez S.L."/>
            <person name="Kruys A."/>
            <person name="Hutchinson M.I."/>
            <person name="Powell A.J."/>
            <person name="Barry K."/>
            <person name="Miller A.N."/>
            <person name="Grigoriev I.V."/>
            <person name="Debuchy R."/>
            <person name="Gladieux P."/>
            <person name="Thoren M.H."/>
            <person name="Johannesson H."/>
        </authorList>
    </citation>
    <scope>NUCLEOTIDE SEQUENCE</scope>
    <source>
        <strain evidence="9">PSN293</strain>
    </source>
</reference>
<evidence type="ECO:0000256" key="1">
    <source>
        <dbReference type="ARBA" id="ARBA00001784"/>
    </source>
</evidence>
<dbReference type="AlphaFoldDB" id="A0AAN6YBF6"/>
<evidence type="ECO:0000256" key="7">
    <source>
        <dbReference type="ARBA" id="ARBA00023061"/>
    </source>
</evidence>
<dbReference type="Gene3D" id="3.30.1330.80">
    <property type="entry name" value="Hypothetical protein, similar to alpha- acetolactate decarboxylase, domain 2"/>
    <property type="match status" value="2"/>
</dbReference>
<name>A0AAN6YBF6_9PEZI</name>
<organism evidence="9 10">
    <name type="scientific">Rhypophila decipiens</name>
    <dbReference type="NCBI Taxonomy" id="261697"/>
    <lineage>
        <taxon>Eukaryota</taxon>
        <taxon>Fungi</taxon>
        <taxon>Dikarya</taxon>
        <taxon>Ascomycota</taxon>
        <taxon>Pezizomycotina</taxon>
        <taxon>Sordariomycetes</taxon>
        <taxon>Sordariomycetidae</taxon>
        <taxon>Sordariales</taxon>
        <taxon>Naviculisporaceae</taxon>
        <taxon>Rhypophila</taxon>
    </lineage>
</organism>
<proteinExistence type="inferred from homology"/>
<comment type="pathway">
    <text evidence="2">Polyol metabolism; (R,R)-butane-2,3-diol biosynthesis; (R,R)-butane-2,3-diol from pyruvate: step 2/3.</text>
</comment>
<dbReference type="Pfam" id="PF03306">
    <property type="entry name" value="AAL_decarboxy"/>
    <property type="match status" value="1"/>
</dbReference>
<evidence type="ECO:0000256" key="3">
    <source>
        <dbReference type="ARBA" id="ARBA00007106"/>
    </source>
</evidence>
<comment type="similarity">
    <text evidence="3">Belongs to the alpha-acetolactate decarboxylase family.</text>
</comment>
<evidence type="ECO:0000256" key="4">
    <source>
        <dbReference type="ARBA" id="ARBA00013204"/>
    </source>
</evidence>
<dbReference type="Proteomes" id="UP001301769">
    <property type="component" value="Unassembled WGS sequence"/>
</dbReference>
<keyword evidence="8" id="KW-0456">Lyase</keyword>
<evidence type="ECO:0000313" key="10">
    <source>
        <dbReference type="Proteomes" id="UP001301769"/>
    </source>
</evidence>
<keyword evidence="6" id="KW-0210">Decarboxylase</keyword>
<dbReference type="EC" id="4.1.1.5" evidence="4"/>
<evidence type="ECO:0000256" key="6">
    <source>
        <dbReference type="ARBA" id="ARBA00022793"/>
    </source>
</evidence>
<dbReference type="EMBL" id="MU858078">
    <property type="protein sequence ID" value="KAK4215561.1"/>
    <property type="molecule type" value="Genomic_DNA"/>
</dbReference>